<evidence type="ECO:0000259" key="10">
    <source>
        <dbReference type="Pfam" id="PF04715"/>
    </source>
</evidence>
<comment type="function">
    <text evidence="7">Part of a heterotetrameric complex that catalyzes the two-step biosynthesis of anthranilate, an intermediate in the biosynthesis of L-tryptophan. In the first step, the glutamine-binding beta subunit (TrpG) of anthranilate synthase (AS) provides the glutamine amidotransferase activity which generates ammonia as a substrate that, along with chorismate, is used in the second step, catalyzed by the large alpha subunit of AS (TrpE) to produce anthranilate. In the absence of TrpG, TrpE can synthesize anthranilate directly from chorismate and high concentrations of ammonia.</text>
</comment>
<evidence type="ECO:0000256" key="1">
    <source>
        <dbReference type="ARBA" id="ARBA00001946"/>
    </source>
</evidence>
<dbReference type="PANTHER" id="PTHR11236">
    <property type="entry name" value="AMINOBENZOATE/ANTHRANILATE SYNTHASE"/>
    <property type="match status" value="1"/>
</dbReference>
<dbReference type="OrthoDB" id="9803598at2"/>
<dbReference type="PRINTS" id="PR00095">
    <property type="entry name" value="ANTSNTHASEI"/>
</dbReference>
<proteinExistence type="predicted"/>
<evidence type="ECO:0000256" key="4">
    <source>
        <dbReference type="ARBA" id="ARBA00022723"/>
    </source>
</evidence>
<evidence type="ECO:0000259" key="9">
    <source>
        <dbReference type="Pfam" id="PF00425"/>
    </source>
</evidence>
<evidence type="ECO:0000256" key="6">
    <source>
        <dbReference type="ARBA" id="ARBA00023239"/>
    </source>
</evidence>
<keyword evidence="6" id="KW-0456">Lyase</keyword>
<dbReference type="GO" id="GO:0004049">
    <property type="term" value="F:anthranilate synthase activity"/>
    <property type="evidence" value="ECO:0007669"/>
    <property type="project" value="UniProtKB-EC"/>
</dbReference>
<dbReference type="Pfam" id="PF04715">
    <property type="entry name" value="Anth_synt_I_N"/>
    <property type="match status" value="1"/>
</dbReference>
<dbReference type="STRING" id="1423726.FC07_GL000428"/>
<dbReference type="GO" id="GO:0000162">
    <property type="term" value="P:L-tryptophan biosynthetic process"/>
    <property type="evidence" value="ECO:0007669"/>
    <property type="project" value="TreeGrafter"/>
</dbReference>
<evidence type="ECO:0000256" key="8">
    <source>
        <dbReference type="ARBA" id="ARBA00047683"/>
    </source>
</evidence>
<comment type="caution">
    <text evidence="11">The sequence shown here is derived from an EMBL/GenBank/DDBJ whole genome shotgun (WGS) entry which is preliminary data.</text>
</comment>
<feature type="domain" description="Chorismate-utilising enzyme C-terminal" evidence="9">
    <location>
        <begin position="220"/>
        <end position="471"/>
    </location>
</feature>
<gene>
    <name evidence="11" type="ORF">FC07_GL000428</name>
</gene>
<sequence>MPTKIQLAELAAHYPAVPVIRQFTLTDFQPLHVIEVLRQAGEPCYLLTGKPKTTEDGYTFVGLHPKEALTYRNGVLTSETAAGTTQTETAIQPALEQRLAALRTPKLPGLPPFTGGLVGYFAYDYAQYPNRTLKPHSADPLGLNDVDLLLVDQVLAYNHATQVVTLSQIVPSADFEQRYDAVVAALAQQEAQLRRLLDQPAPRYPFAITTPLQLQFDLPTFAKQVEAAKQHIVAGDIFQLIFSNPQHATLTGSLLAAAPQLFKSSPSPYQFYFQHGDFEAIGASPETLVNRQGTQLFTYPLAGTRRRGKDAAEEAKFANELQTSPKEQSEHNMLVDLGRNDLGRVSQFGSVQVTQLRQLLKFSNVMHLGSTIESQVAADVSAIDIVNALMPAGTLSGAPKVRAMQLIDELENNKRGLYGGCLGYLDYNADLDMCIGIRLAYRQGDTLVVHSGAGIVADSLPEQEYQEFNNKARSVVNALLTTDKELNANVVAD</sequence>
<protein>
    <recommendedName>
        <fullName evidence="3">Anthranilate synthase component 1</fullName>
    </recommendedName>
</protein>
<dbReference type="PATRIC" id="fig|1423726.3.peg.444"/>
<evidence type="ECO:0000256" key="5">
    <source>
        <dbReference type="ARBA" id="ARBA00022842"/>
    </source>
</evidence>
<dbReference type="Proteomes" id="UP000051461">
    <property type="component" value="Unassembled WGS sequence"/>
</dbReference>
<dbReference type="AlphaFoldDB" id="A0A0R1GT45"/>
<dbReference type="EMBL" id="AZDA01000090">
    <property type="protein sequence ID" value="KRK34674.1"/>
    <property type="molecule type" value="Genomic_DNA"/>
</dbReference>
<evidence type="ECO:0000256" key="2">
    <source>
        <dbReference type="ARBA" id="ARBA00011575"/>
    </source>
</evidence>
<evidence type="ECO:0000256" key="3">
    <source>
        <dbReference type="ARBA" id="ARBA00020653"/>
    </source>
</evidence>
<feature type="domain" description="Anthranilate synthase component I N-terminal" evidence="10">
    <location>
        <begin position="28"/>
        <end position="166"/>
    </location>
</feature>
<keyword evidence="5" id="KW-0460">Magnesium</keyword>
<dbReference type="PANTHER" id="PTHR11236:SF48">
    <property type="entry name" value="ISOCHORISMATE SYNTHASE MENF"/>
    <property type="match status" value="1"/>
</dbReference>
<dbReference type="Pfam" id="PF00425">
    <property type="entry name" value="Chorismate_bind"/>
    <property type="match status" value="1"/>
</dbReference>
<evidence type="ECO:0000313" key="12">
    <source>
        <dbReference type="Proteomes" id="UP000051461"/>
    </source>
</evidence>
<comment type="cofactor">
    <cofactor evidence="1">
        <name>Mg(2+)</name>
        <dbReference type="ChEBI" id="CHEBI:18420"/>
    </cofactor>
</comment>
<keyword evidence="12" id="KW-1185">Reference proteome</keyword>
<name>A0A0R1GT45_9LACO</name>
<dbReference type="SUPFAM" id="SSF56322">
    <property type="entry name" value="ADC synthase"/>
    <property type="match status" value="1"/>
</dbReference>
<dbReference type="InterPro" id="IPR005801">
    <property type="entry name" value="ADC_synthase"/>
</dbReference>
<dbReference type="GO" id="GO:0046872">
    <property type="term" value="F:metal ion binding"/>
    <property type="evidence" value="ECO:0007669"/>
    <property type="project" value="UniProtKB-KW"/>
</dbReference>
<evidence type="ECO:0000313" key="11">
    <source>
        <dbReference type="EMBL" id="KRK34674.1"/>
    </source>
</evidence>
<reference evidence="11 12" key="1">
    <citation type="journal article" date="2015" name="Genome Announc.">
        <title>Expanding the biotechnology potential of lactobacilli through comparative genomics of 213 strains and associated genera.</title>
        <authorList>
            <person name="Sun Z."/>
            <person name="Harris H.M."/>
            <person name="McCann A."/>
            <person name="Guo C."/>
            <person name="Argimon S."/>
            <person name="Zhang W."/>
            <person name="Yang X."/>
            <person name="Jeffery I.B."/>
            <person name="Cooney J.C."/>
            <person name="Kagawa T.F."/>
            <person name="Liu W."/>
            <person name="Song Y."/>
            <person name="Salvetti E."/>
            <person name="Wrobel A."/>
            <person name="Rasinkangas P."/>
            <person name="Parkhill J."/>
            <person name="Rea M.C."/>
            <person name="O'Sullivan O."/>
            <person name="Ritari J."/>
            <person name="Douillard F.P."/>
            <person name="Paul Ross R."/>
            <person name="Yang R."/>
            <person name="Briner A.E."/>
            <person name="Felis G.E."/>
            <person name="de Vos W.M."/>
            <person name="Barrangou R."/>
            <person name="Klaenhammer T.R."/>
            <person name="Caufield P.W."/>
            <person name="Cui Y."/>
            <person name="Zhang H."/>
            <person name="O'Toole P.W."/>
        </authorList>
    </citation>
    <scope>NUCLEOTIDE SEQUENCE [LARGE SCALE GENOMIC DNA]</scope>
    <source>
        <strain evidence="11 12">DSM 20003</strain>
    </source>
</reference>
<evidence type="ECO:0000256" key="7">
    <source>
        <dbReference type="ARBA" id="ARBA00025634"/>
    </source>
</evidence>
<accession>A0A0R1GT45</accession>
<comment type="subunit">
    <text evidence="2">Heterotetramer consisting of two non-identical subunits: a beta subunit (TrpG) and a large alpha subunit (TrpE).</text>
</comment>
<dbReference type="Gene3D" id="3.60.120.10">
    <property type="entry name" value="Anthranilate synthase"/>
    <property type="match status" value="1"/>
</dbReference>
<comment type="catalytic activity">
    <reaction evidence="8">
        <text>chorismate + L-glutamine = anthranilate + pyruvate + L-glutamate + H(+)</text>
        <dbReference type="Rhea" id="RHEA:21732"/>
        <dbReference type="ChEBI" id="CHEBI:15361"/>
        <dbReference type="ChEBI" id="CHEBI:15378"/>
        <dbReference type="ChEBI" id="CHEBI:16567"/>
        <dbReference type="ChEBI" id="CHEBI:29748"/>
        <dbReference type="ChEBI" id="CHEBI:29985"/>
        <dbReference type="ChEBI" id="CHEBI:58359"/>
        <dbReference type="EC" id="4.1.3.27"/>
    </reaction>
</comment>
<dbReference type="InterPro" id="IPR015890">
    <property type="entry name" value="Chorismate_C"/>
</dbReference>
<dbReference type="InterPro" id="IPR019999">
    <property type="entry name" value="Anth_synth_I-like"/>
</dbReference>
<dbReference type="RefSeq" id="WP_057904934.1">
    <property type="nucleotide sequence ID" value="NZ_AZDA01000090.1"/>
</dbReference>
<organism evidence="11 12">
    <name type="scientific">Loigolactobacillus bifermentans DSM 20003</name>
    <dbReference type="NCBI Taxonomy" id="1423726"/>
    <lineage>
        <taxon>Bacteria</taxon>
        <taxon>Bacillati</taxon>
        <taxon>Bacillota</taxon>
        <taxon>Bacilli</taxon>
        <taxon>Lactobacillales</taxon>
        <taxon>Lactobacillaceae</taxon>
        <taxon>Loigolactobacillus</taxon>
    </lineage>
</organism>
<dbReference type="InterPro" id="IPR006805">
    <property type="entry name" value="Anth_synth_I_N"/>
</dbReference>
<keyword evidence="4" id="KW-0479">Metal-binding</keyword>